<dbReference type="EMBL" id="JABCRI010000020">
    <property type="protein sequence ID" value="KAF8388276.1"/>
    <property type="molecule type" value="Genomic_DNA"/>
</dbReference>
<dbReference type="GO" id="GO:0016747">
    <property type="term" value="F:acyltransferase activity, transferring groups other than amino-acyl groups"/>
    <property type="evidence" value="ECO:0007669"/>
    <property type="project" value="UniProtKB-ARBA"/>
</dbReference>
<proteinExistence type="predicted"/>
<keyword evidence="1" id="KW-0808">Transferase</keyword>
<accession>A0A835D340</accession>
<evidence type="ECO:0000256" key="1">
    <source>
        <dbReference type="ARBA" id="ARBA00022679"/>
    </source>
</evidence>
<evidence type="ECO:0000313" key="3">
    <source>
        <dbReference type="EMBL" id="KAF8388276.1"/>
    </source>
</evidence>
<sequence>MEKVYLNEFSNRSLVVMEAKAAHNRSLVSNVIRGFDSGGVVLTGMTKDIAAPSSEEMEDPVGIAWSHRFRVYDTDFGCGRSIKAEMISIDRTGAMALVESRDGAGGVEVSLALKKQEMEVFVSMFTNALKAL</sequence>
<keyword evidence="4" id="KW-1185">Reference proteome</keyword>
<dbReference type="InterPro" id="IPR023213">
    <property type="entry name" value="CAT-like_dom_sf"/>
</dbReference>
<dbReference type="Pfam" id="PF02458">
    <property type="entry name" value="Transferase"/>
    <property type="match status" value="1"/>
</dbReference>
<dbReference type="Proteomes" id="UP000655225">
    <property type="component" value="Unassembled WGS sequence"/>
</dbReference>
<dbReference type="OrthoDB" id="1862401at2759"/>
<name>A0A835D340_TETSI</name>
<gene>
    <name evidence="3" type="ORF">HHK36_026942</name>
</gene>
<dbReference type="PANTHER" id="PTHR31625">
    <property type="match status" value="1"/>
</dbReference>
<reference evidence="3 4" key="1">
    <citation type="submission" date="2020-04" db="EMBL/GenBank/DDBJ databases">
        <title>Plant Genome Project.</title>
        <authorList>
            <person name="Zhang R.-G."/>
        </authorList>
    </citation>
    <scope>NUCLEOTIDE SEQUENCE [LARGE SCALE GENOMIC DNA]</scope>
    <source>
        <strain evidence="3">YNK0</strain>
        <tissue evidence="3">Leaf</tissue>
    </source>
</reference>
<keyword evidence="2" id="KW-0012">Acyltransferase</keyword>
<dbReference type="InterPro" id="IPR051504">
    <property type="entry name" value="Plant_metabolite_acyltrans"/>
</dbReference>
<evidence type="ECO:0000256" key="2">
    <source>
        <dbReference type="ARBA" id="ARBA00023315"/>
    </source>
</evidence>
<comment type="caution">
    <text evidence="3">The sequence shown here is derived from an EMBL/GenBank/DDBJ whole genome shotgun (WGS) entry which is preliminary data.</text>
</comment>
<organism evidence="3 4">
    <name type="scientific">Tetracentron sinense</name>
    <name type="common">Spur-leaf</name>
    <dbReference type="NCBI Taxonomy" id="13715"/>
    <lineage>
        <taxon>Eukaryota</taxon>
        <taxon>Viridiplantae</taxon>
        <taxon>Streptophyta</taxon>
        <taxon>Embryophyta</taxon>
        <taxon>Tracheophyta</taxon>
        <taxon>Spermatophyta</taxon>
        <taxon>Magnoliopsida</taxon>
        <taxon>Trochodendrales</taxon>
        <taxon>Trochodendraceae</taxon>
        <taxon>Tetracentron</taxon>
    </lineage>
</organism>
<dbReference type="OMA" id="GIAWSHR"/>
<protein>
    <submittedName>
        <fullName evidence="3">Uncharacterized protein</fullName>
    </submittedName>
</protein>
<dbReference type="AlphaFoldDB" id="A0A835D340"/>
<dbReference type="Gene3D" id="3.30.559.10">
    <property type="entry name" value="Chloramphenicol acetyltransferase-like domain"/>
    <property type="match status" value="1"/>
</dbReference>
<evidence type="ECO:0000313" key="4">
    <source>
        <dbReference type="Proteomes" id="UP000655225"/>
    </source>
</evidence>